<proteinExistence type="predicted"/>
<name>A0AAY5KWZ1_ESOLU</name>
<evidence type="ECO:0000256" key="1">
    <source>
        <dbReference type="SAM" id="MobiDB-lite"/>
    </source>
</evidence>
<accession>A0AAY5KWZ1</accession>
<feature type="region of interest" description="Disordered" evidence="1">
    <location>
        <begin position="56"/>
        <end position="94"/>
    </location>
</feature>
<dbReference type="Ensembl" id="ENSELUT00000106700.1">
    <property type="protein sequence ID" value="ENSELUP00000092810.1"/>
    <property type="gene ID" value="ENSELUG00000038041.1"/>
</dbReference>
<dbReference type="Proteomes" id="UP000265140">
    <property type="component" value="Chromosome 24"/>
</dbReference>
<evidence type="ECO:0000313" key="3">
    <source>
        <dbReference type="Proteomes" id="UP000265140"/>
    </source>
</evidence>
<sequence>MWGSSSTPGWSKHSTPRHQRGNPRHHVEDGYIEHLENIKWLTGEKVEPRAQLALQSASDKGLTENNIKPRAPLALQSGAIRKNRSNRDATDEAVQNPVPRYQKGQLTVQSPDLNPIEHLWDVVERELRALDVHPTNLHQLQDAILSIWANISKECFQHLVESMPHRIKAVLKVKGGQTQN</sequence>
<dbReference type="GO" id="GO:0003676">
    <property type="term" value="F:nucleic acid binding"/>
    <property type="evidence" value="ECO:0007669"/>
    <property type="project" value="InterPro"/>
</dbReference>
<reference evidence="2" key="2">
    <citation type="submission" date="2025-08" db="UniProtKB">
        <authorList>
            <consortium name="Ensembl"/>
        </authorList>
    </citation>
    <scope>IDENTIFICATION</scope>
</reference>
<feature type="compositionally biased region" description="Polar residues" evidence="1">
    <location>
        <begin position="1"/>
        <end position="13"/>
    </location>
</feature>
<dbReference type="AlphaFoldDB" id="A0AAY5KWZ1"/>
<organism evidence="2 3">
    <name type="scientific">Esox lucius</name>
    <name type="common">Northern pike</name>
    <dbReference type="NCBI Taxonomy" id="8010"/>
    <lineage>
        <taxon>Eukaryota</taxon>
        <taxon>Metazoa</taxon>
        <taxon>Chordata</taxon>
        <taxon>Craniata</taxon>
        <taxon>Vertebrata</taxon>
        <taxon>Euteleostomi</taxon>
        <taxon>Actinopterygii</taxon>
        <taxon>Neopterygii</taxon>
        <taxon>Teleostei</taxon>
        <taxon>Protacanthopterygii</taxon>
        <taxon>Esociformes</taxon>
        <taxon>Esocidae</taxon>
        <taxon>Esox</taxon>
    </lineage>
</organism>
<keyword evidence="3" id="KW-1185">Reference proteome</keyword>
<dbReference type="Gene3D" id="3.30.420.10">
    <property type="entry name" value="Ribonuclease H-like superfamily/Ribonuclease H"/>
    <property type="match status" value="1"/>
</dbReference>
<feature type="region of interest" description="Disordered" evidence="1">
    <location>
        <begin position="1"/>
        <end position="29"/>
    </location>
</feature>
<feature type="compositionally biased region" description="Basic residues" evidence="1">
    <location>
        <begin position="14"/>
        <end position="24"/>
    </location>
</feature>
<evidence type="ECO:0000313" key="2">
    <source>
        <dbReference type="Ensembl" id="ENSELUP00000092810.1"/>
    </source>
</evidence>
<reference evidence="2 3" key="1">
    <citation type="submission" date="2020-02" db="EMBL/GenBank/DDBJ databases">
        <title>Esox lucius (northern pike) genome, fEsoLuc1, primary haplotype.</title>
        <authorList>
            <person name="Myers G."/>
            <person name="Karagic N."/>
            <person name="Meyer A."/>
            <person name="Pippel M."/>
            <person name="Reichard M."/>
            <person name="Winkler S."/>
            <person name="Tracey A."/>
            <person name="Sims Y."/>
            <person name="Howe K."/>
            <person name="Rhie A."/>
            <person name="Formenti G."/>
            <person name="Durbin R."/>
            <person name="Fedrigo O."/>
            <person name="Jarvis E.D."/>
        </authorList>
    </citation>
    <scope>NUCLEOTIDE SEQUENCE [LARGE SCALE GENOMIC DNA]</scope>
</reference>
<reference evidence="2" key="3">
    <citation type="submission" date="2025-09" db="UniProtKB">
        <authorList>
            <consortium name="Ensembl"/>
        </authorList>
    </citation>
    <scope>IDENTIFICATION</scope>
</reference>
<protein>
    <recommendedName>
        <fullName evidence="4">Tc1-like transposase DDE domain-containing protein</fullName>
    </recommendedName>
</protein>
<dbReference type="GeneTree" id="ENSGT01150000286933"/>
<feature type="compositionally biased region" description="Polar residues" evidence="1">
    <location>
        <begin position="56"/>
        <end position="66"/>
    </location>
</feature>
<dbReference type="InterPro" id="IPR036397">
    <property type="entry name" value="RNaseH_sf"/>
</dbReference>
<evidence type="ECO:0008006" key="4">
    <source>
        <dbReference type="Google" id="ProtNLM"/>
    </source>
</evidence>